<evidence type="ECO:0000256" key="2">
    <source>
        <dbReference type="ARBA" id="ARBA00023239"/>
    </source>
</evidence>
<dbReference type="Proteomes" id="UP000217265">
    <property type="component" value="Chromosome"/>
</dbReference>
<accession>A0A290QLA5</accession>
<dbReference type="Gene3D" id="3.40.50.1400">
    <property type="match status" value="2"/>
</dbReference>
<evidence type="ECO:0000313" key="3">
    <source>
        <dbReference type="EMBL" id="ATC66208.1"/>
    </source>
</evidence>
<dbReference type="InterPro" id="IPR002762">
    <property type="entry name" value="CbiX-like"/>
</dbReference>
<gene>
    <name evidence="3" type="ORF">CMV30_16455</name>
</gene>
<protein>
    <submittedName>
        <fullName evidence="3">Cobalamin biosynthesis protein CbiX</fullName>
    </submittedName>
</protein>
<keyword evidence="4" id="KW-1185">Reference proteome</keyword>
<sequence length="277" mass="28971">MPTCFLFDNGSLRPASTLNLRAVAKALEGEIGATVKAVSLLHSSGVDAGELGGERAQLLEPALSEWLAEGAKGPAVLLPFFFGPSAALTVYVPERVAALRAKFPDARLEQAGWLVDVGLEDGRVAGALAAAVRATIRRENLTSAKVVVVDHGSPLRGVAQVRDHLACQVAGLLGAEVAEVSMASMESREGAEYAFNRPLLAERLRAAPFDAGDVVLALQFLSPGRHAGAGGDIAEICEAAKAERPGLRTWMTETIGADARVIGVLAERYREAAGRVG</sequence>
<dbReference type="GO" id="GO:0046872">
    <property type="term" value="F:metal ion binding"/>
    <property type="evidence" value="ECO:0007669"/>
    <property type="project" value="UniProtKB-KW"/>
</dbReference>
<dbReference type="AlphaFoldDB" id="A0A290QLA5"/>
<organism evidence="3 4">
    <name type="scientific">Nibricoccus aquaticus</name>
    <dbReference type="NCBI Taxonomy" id="2576891"/>
    <lineage>
        <taxon>Bacteria</taxon>
        <taxon>Pseudomonadati</taxon>
        <taxon>Verrucomicrobiota</taxon>
        <taxon>Opitutia</taxon>
        <taxon>Opitutales</taxon>
        <taxon>Opitutaceae</taxon>
        <taxon>Nibricoccus</taxon>
    </lineage>
</organism>
<dbReference type="EMBL" id="CP023344">
    <property type="protein sequence ID" value="ATC66208.1"/>
    <property type="molecule type" value="Genomic_DNA"/>
</dbReference>
<keyword evidence="2" id="KW-0456">Lyase</keyword>
<keyword evidence="1" id="KW-0479">Metal-binding</keyword>
<dbReference type="GO" id="GO:0016829">
    <property type="term" value="F:lyase activity"/>
    <property type="evidence" value="ECO:0007669"/>
    <property type="project" value="UniProtKB-KW"/>
</dbReference>
<evidence type="ECO:0000313" key="4">
    <source>
        <dbReference type="Proteomes" id="UP000217265"/>
    </source>
</evidence>
<dbReference type="SUPFAM" id="SSF53800">
    <property type="entry name" value="Chelatase"/>
    <property type="match status" value="1"/>
</dbReference>
<name>A0A290QLA5_9BACT</name>
<dbReference type="OrthoDB" id="6146280at2"/>
<proteinExistence type="predicted"/>
<reference evidence="3 4" key="1">
    <citation type="submission" date="2017-09" db="EMBL/GenBank/DDBJ databases">
        <title>Complete genome sequence of Verrucomicrobial strain HZ-65, isolated from freshwater.</title>
        <authorList>
            <person name="Choi A."/>
        </authorList>
    </citation>
    <scope>NUCLEOTIDE SEQUENCE [LARGE SCALE GENOMIC DNA]</scope>
    <source>
        <strain evidence="3 4">HZ-65</strain>
    </source>
</reference>
<evidence type="ECO:0000256" key="1">
    <source>
        <dbReference type="ARBA" id="ARBA00022723"/>
    </source>
</evidence>
<dbReference type="Pfam" id="PF01903">
    <property type="entry name" value="CbiX"/>
    <property type="match status" value="1"/>
</dbReference>
<dbReference type="KEGG" id="vbh:CMV30_16455"/>